<organism evidence="7 8">
    <name type="scientific">Dentiscutata erythropus</name>
    <dbReference type="NCBI Taxonomy" id="1348616"/>
    <lineage>
        <taxon>Eukaryota</taxon>
        <taxon>Fungi</taxon>
        <taxon>Fungi incertae sedis</taxon>
        <taxon>Mucoromycota</taxon>
        <taxon>Glomeromycotina</taxon>
        <taxon>Glomeromycetes</taxon>
        <taxon>Diversisporales</taxon>
        <taxon>Gigasporaceae</taxon>
        <taxon>Dentiscutata</taxon>
    </lineage>
</organism>
<feature type="domain" description="Peptidase S8/S53" evidence="6">
    <location>
        <begin position="5"/>
        <end position="177"/>
    </location>
</feature>
<evidence type="ECO:0000256" key="5">
    <source>
        <dbReference type="PROSITE-ProRule" id="PRU01240"/>
    </source>
</evidence>
<evidence type="ECO:0000256" key="4">
    <source>
        <dbReference type="ARBA" id="ARBA00022825"/>
    </source>
</evidence>
<evidence type="ECO:0000256" key="2">
    <source>
        <dbReference type="ARBA" id="ARBA00022670"/>
    </source>
</evidence>
<dbReference type="InterPro" id="IPR050131">
    <property type="entry name" value="Peptidase_S8_subtilisin-like"/>
</dbReference>
<dbReference type="EMBL" id="CAJVPY010000157">
    <property type="protein sequence ID" value="CAG8454163.1"/>
    <property type="molecule type" value="Genomic_DNA"/>
</dbReference>
<reference evidence="7" key="1">
    <citation type="submission" date="2021-06" db="EMBL/GenBank/DDBJ databases">
        <authorList>
            <person name="Kallberg Y."/>
            <person name="Tangrot J."/>
            <person name="Rosling A."/>
        </authorList>
    </citation>
    <scope>NUCLEOTIDE SEQUENCE</scope>
    <source>
        <strain evidence="7">MA453B</strain>
    </source>
</reference>
<dbReference type="PROSITE" id="PS51892">
    <property type="entry name" value="SUBTILASE"/>
    <property type="match status" value="1"/>
</dbReference>
<accession>A0A9N8VM50</accession>
<evidence type="ECO:0000313" key="8">
    <source>
        <dbReference type="Proteomes" id="UP000789405"/>
    </source>
</evidence>
<dbReference type="Proteomes" id="UP000789405">
    <property type="component" value="Unassembled WGS sequence"/>
</dbReference>
<dbReference type="PANTHER" id="PTHR43806:SF11">
    <property type="entry name" value="CEREVISIN-RELATED"/>
    <property type="match status" value="1"/>
</dbReference>
<dbReference type="GO" id="GO:0005615">
    <property type="term" value="C:extracellular space"/>
    <property type="evidence" value="ECO:0007669"/>
    <property type="project" value="TreeGrafter"/>
</dbReference>
<keyword evidence="2" id="KW-0645">Protease</keyword>
<dbReference type="OrthoDB" id="206201at2759"/>
<evidence type="ECO:0000256" key="3">
    <source>
        <dbReference type="ARBA" id="ARBA00022801"/>
    </source>
</evidence>
<comment type="caution">
    <text evidence="7">The sequence shown here is derived from an EMBL/GenBank/DDBJ whole genome shotgun (WGS) entry which is preliminary data.</text>
</comment>
<dbReference type="PANTHER" id="PTHR43806">
    <property type="entry name" value="PEPTIDASE S8"/>
    <property type="match status" value="1"/>
</dbReference>
<gene>
    <name evidence="7" type="ORF">DERYTH_LOCUS675</name>
</gene>
<protein>
    <submittedName>
        <fullName evidence="7">20772_t:CDS:1</fullName>
    </submittedName>
</protein>
<dbReference type="GO" id="GO:0006508">
    <property type="term" value="P:proteolysis"/>
    <property type="evidence" value="ECO:0007669"/>
    <property type="project" value="UniProtKB-KW"/>
</dbReference>
<dbReference type="InterPro" id="IPR036852">
    <property type="entry name" value="Peptidase_S8/S53_dom_sf"/>
</dbReference>
<comment type="caution">
    <text evidence="5">Lacks conserved residue(s) required for the propagation of feature annotation.</text>
</comment>
<dbReference type="InterPro" id="IPR000209">
    <property type="entry name" value="Peptidase_S8/S53_dom"/>
</dbReference>
<dbReference type="Gene3D" id="3.40.50.200">
    <property type="entry name" value="Peptidase S8/S53 domain"/>
    <property type="match status" value="1"/>
</dbReference>
<evidence type="ECO:0000256" key="1">
    <source>
        <dbReference type="ARBA" id="ARBA00011073"/>
    </source>
</evidence>
<dbReference type="GO" id="GO:0004252">
    <property type="term" value="F:serine-type endopeptidase activity"/>
    <property type="evidence" value="ECO:0007669"/>
    <property type="project" value="InterPro"/>
</dbReference>
<keyword evidence="4" id="KW-0720">Serine protease</keyword>
<evidence type="ECO:0000259" key="6">
    <source>
        <dbReference type="Pfam" id="PF00082"/>
    </source>
</evidence>
<dbReference type="AlphaFoldDB" id="A0A9N8VM50"/>
<sequence length="213" mass="22943">MTTETIHGVAKLANIINVRIFDKDRYAEDSAILKGVNYVINAHKNDIKKNSIINMSFGGPYSETIAKLVKKCTNNGIHVVATAGNDYSDTCSVIPAAAPSAITVAASDKLDQIANFSNYESCIDIYAPGNNNNSIIFNGTSISALYVVGTVALYISTYSNLHPSNMFEAIISLATKNIITGISSRNDTYFMRAIFGNLLLTESGMLLDELGVL</sequence>
<keyword evidence="8" id="KW-1185">Reference proteome</keyword>
<keyword evidence="3" id="KW-0378">Hydrolase</keyword>
<evidence type="ECO:0000313" key="7">
    <source>
        <dbReference type="EMBL" id="CAG8454163.1"/>
    </source>
</evidence>
<comment type="similarity">
    <text evidence="1 5">Belongs to the peptidase S8 family.</text>
</comment>
<dbReference type="Pfam" id="PF00082">
    <property type="entry name" value="Peptidase_S8"/>
    <property type="match status" value="1"/>
</dbReference>
<dbReference type="SUPFAM" id="SSF52743">
    <property type="entry name" value="Subtilisin-like"/>
    <property type="match status" value="1"/>
</dbReference>
<proteinExistence type="inferred from homology"/>
<name>A0A9N8VM50_9GLOM</name>